<dbReference type="NCBIfam" id="TIGR02436">
    <property type="entry name" value="four helix bundle protein"/>
    <property type="match status" value="1"/>
</dbReference>
<dbReference type="OrthoDB" id="285993at2"/>
<protein>
    <submittedName>
        <fullName evidence="1">Four helix bundle protein</fullName>
    </submittedName>
</protein>
<proteinExistence type="predicted"/>
<dbReference type="AlphaFoldDB" id="A0A170ZPD4"/>
<dbReference type="STRING" id="681398.PJIAN_3192"/>
<name>A0A170ZPD4_9BACT</name>
<dbReference type="EMBL" id="BDCR01000003">
    <property type="protein sequence ID" value="GAT62881.1"/>
    <property type="molecule type" value="Genomic_DNA"/>
</dbReference>
<dbReference type="InterPro" id="IPR036583">
    <property type="entry name" value="23S_rRNA_IVS_sf"/>
</dbReference>
<dbReference type="InterPro" id="IPR012657">
    <property type="entry name" value="23S_rRNA-intervening_sequence"/>
</dbReference>
<gene>
    <name evidence="1" type="ORF">PJIAN_3192</name>
</gene>
<comment type="caution">
    <text evidence="1">The sequence shown here is derived from an EMBL/GenBank/DDBJ whole genome shotgun (WGS) entry which is preliminary data.</text>
</comment>
<organism evidence="1 2">
    <name type="scientific">Paludibacter jiangxiensis</name>
    <dbReference type="NCBI Taxonomy" id="681398"/>
    <lineage>
        <taxon>Bacteria</taxon>
        <taxon>Pseudomonadati</taxon>
        <taxon>Bacteroidota</taxon>
        <taxon>Bacteroidia</taxon>
        <taxon>Bacteroidales</taxon>
        <taxon>Paludibacteraceae</taxon>
        <taxon>Paludibacter</taxon>
    </lineage>
</organism>
<dbReference type="PIRSF" id="PIRSF035652">
    <property type="entry name" value="CHP02436"/>
    <property type="match status" value="1"/>
</dbReference>
<reference evidence="2" key="1">
    <citation type="submission" date="2016-04" db="EMBL/GenBank/DDBJ databases">
        <title>Draft genome sequence of Paludibacter jiangxiensis strain NM7.</title>
        <authorList>
            <person name="Qiu Y."/>
            <person name="Matsuura N."/>
            <person name="Ohashi A."/>
            <person name="Tourlousse M.D."/>
            <person name="Sekiguchi Y."/>
        </authorList>
    </citation>
    <scope>NUCLEOTIDE SEQUENCE [LARGE SCALE GENOMIC DNA]</scope>
    <source>
        <strain evidence="2">NM7</strain>
    </source>
</reference>
<dbReference type="Pfam" id="PF05635">
    <property type="entry name" value="23S_rRNA_IVP"/>
    <property type="match status" value="1"/>
</dbReference>
<sequence length="120" mass="13815">MGTGDFYDKYCERTMNFAVAIVSFYSNHCKYKDETRIIGKQLLRSGTSVAANFRAVTRGRSSAESYAKLCIVIEETDETLFWLELLKKAALIDVSQIEQLITEVTELLKIFSTTRKNWKR</sequence>
<dbReference type="PANTHER" id="PTHR38471">
    <property type="entry name" value="FOUR HELIX BUNDLE PROTEIN"/>
    <property type="match status" value="1"/>
</dbReference>
<evidence type="ECO:0000313" key="2">
    <source>
        <dbReference type="Proteomes" id="UP000076586"/>
    </source>
</evidence>
<reference evidence="2" key="2">
    <citation type="journal article" date="2017" name="Genome Announc.">
        <title>Draft genome sequence of Paludibacter jiangxiensis NM7(T), a propionate-producing fermentative bacterium.</title>
        <authorList>
            <person name="Qiu Y.-L."/>
            <person name="Tourlousse D.M."/>
            <person name="Matsuura N."/>
            <person name="Ohashi A."/>
            <person name="Sekiguchi Y."/>
        </authorList>
    </citation>
    <scope>NUCLEOTIDE SEQUENCE [LARGE SCALE GENOMIC DNA]</scope>
    <source>
        <strain evidence="2">NM7</strain>
    </source>
</reference>
<dbReference type="PANTHER" id="PTHR38471:SF2">
    <property type="entry name" value="FOUR HELIX BUNDLE PROTEIN"/>
    <property type="match status" value="1"/>
</dbReference>
<dbReference type="Gene3D" id="1.20.1440.60">
    <property type="entry name" value="23S rRNA-intervening sequence"/>
    <property type="match status" value="1"/>
</dbReference>
<keyword evidence="2" id="KW-1185">Reference proteome</keyword>
<accession>A0A170ZPD4</accession>
<dbReference type="Proteomes" id="UP000076586">
    <property type="component" value="Unassembled WGS sequence"/>
</dbReference>
<evidence type="ECO:0000313" key="1">
    <source>
        <dbReference type="EMBL" id="GAT62881.1"/>
    </source>
</evidence>
<dbReference type="SUPFAM" id="SSF158446">
    <property type="entry name" value="IVS-encoded protein-like"/>
    <property type="match status" value="1"/>
</dbReference>